<evidence type="ECO:0000313" key="3">
    <source>
        <dbReference type="Proteomes" id="UP001195483"/>
    </source>
</evidence>
<accession>A0AAE0RUZ7</accession>
<evidence type="ECO:0000313" key="2">
    <source>
        <dbReference type="EMBL" id="KAK3580025.1"/>
    </source>
</evidence>
<feature type="compositionally biased region" description="Basic and acidic residues" evidence="1">
    <location>
        <begin position="43"/>
        <end position="56"/>
    </location>
</feature>
<feature type="compositionally biased region" description="Polar residues" evidence="1">
    <location>
        <begin position="173"/>
        <end position="200"/>
    </location>
</feature>
<protein>
    <submittedName>
        <fullName evidence="2">Uncharacterized protein</fullName>
    </submittedName>
</protein>
<feature type="region of interest" description="Disordered" evidence="1">
    <location>
        <begin position="158"/>
        <end position="204"/>
    </location>
</feature>
<sequence>MYRPTLSVKSPTIPNHKRKNIEQEPTLSPTTHHLIIPNVIPHTDPHGHDAKLDKADNPVPNQTSNLNKKSKTEDGKNSNILEPNSTQPKLSDSGIFKNQPGRKVRFARDNQTPGQSKTHTKEELQEIRQALDNFNLTRTNTHTSLNILTEFEDIRTLPKGKQPIRGPPKGKNSESAAISQGSNTPSTLYQSHSNQQNTNTTKRKCLDCQPNKYVELERRKQLVQPLQSGRKSPGNRISHFVTISKADWDQFQNLLRYVRPTDFDQTNRGILHGIHNQIDTSRQGLHPQNYWPTTHIKTLEFLWTPSHLNLKGNDTTDIAAKRGLELPIITQLPPSVSETLYNQNLLQQFYGNALGTPLPKEDSCTTSNQKQEPNLLLQQCSPDMIL</sequence>
<dbReference type="AlphaFoldDB" id="A0AAE0RUZ7"/>
<reference evidence="2" key="3">
    <citation type="submission" date="2023-05" db="EMBL/GenBank/DDBJ databases">
        <authorList>
            <person name="Smith C.H."/>
        </authorList>
    </citation>
    <scope>NUCLEOTIDE SEQUENCE</scope>
    <source>
        <strain evidence="2">CHS0354</strain>
        <tissue evidence="2">Mantle</tissue>
    </source>
</reference>
<reference evidence="2" key="2">
    <citation type="journal article" date="2021" name="Genome Biol. Evol.">
        <title>Developing a high-quality reference genome for a parasitic bivalve with doubly uniparental inheritance (Bivalvia: Unionida).</title>
        <authorList>
            <person name="Smith C.H."/>
        </authorList>
    </citation>
    <scope>NUCLEOTIDE SEQUENCE</scope>
    <source>
        <strain evidence="2">CHS0354</strain>
        <tissue evidence="2">Mantle</tissue>
    </source>
</reference>
<comment type="caution">
    <text evidence="2">The sequence shown here is derived from an EMBL/GenBank/DDBJ whole genome shotgun (WGS) entry which is preliminary data.</text>
</comment>
<gene>
    <name evidence="2" type="ORF">CHS0354_030924</name>
</gene>
<proteinExistence type="predicted"/>
<evidence type="ECO:0000256" key="1">
    <source>
        <dbReference type="SAM" id="MobiDB-lite"/>
    </source>
</evidence>
<name>A0AAE0RUZ7_9BIVA</name>
<dbReference type="EMBL" id="JAEAOA010001843">
    <property type="protein sequence ID" value="KAK3580025.1"/>
    <property type="molecule type" value="Genomic_DNA"/>
</dbReference>
<keyword evidence="3" id="KW-1185">Reference proteome</keyword>
<reference evidence="2" key="1">
    <citation type="journal article" date="2021" name="Genome Biol. Evol.">
        <title>A High-Quality Reference Genome for a Parasitic Bivalve with Doubly Uniparental Inheritance (Bivalvia: Unionida).</title>
        <authorList>
            <person name="Smith C.H."/>
        </authorList>
    </citation>
    <scope>NUCLEOTIDE SEQUENCE</scope>
    <source>
        <strain evidence="2">CHS0354</strain>
    </source>
</reference>
<organism evidence="2 3">
    <name type="scientific">Potamilus streckersoni</name>
    <dbReference type="NCBI Taxonomy" id="2493646"/>
    <lineage>
        <taxon>Eukaryota</taxon>
        <taxon>Metazoa</taxon>
        <taxon>Spiralia</taxon>
        <taxon>Lophotrochozoa</taxon>
        <taxon>Mollusca</taxon>
        <taxon>Bivalvia</taxon>
        <taxon>Autobranchia</taxon>
        <taxon>Heteroconchia</taxon>
        <taxon>Palaeoheterodonta</taxon>
        <taxon>Unionida</taxon>
        <taxon>Unionoidea</taxon>
        <taxon>Unionidae</taxon>
        <taxon>Ambleminae</taxon>
        <taxon>Lampsilini</taxon>
        <taxon>Potamilus</taxon>
    </lineage>
</organism>
<feature type="region of interest" description="Disordered" evidence="1">
    <location>
        <begin position="1"/>
        <end position="123"/>
    </location>
</feature>
<dbReference type="Proteomes" id="UP001195483">
    <property type="component" value="Unassembled WGS sequence"/>
</dbReference>
<feature type="compositionally biased region" description="Polar residues" evidence="1">
    <location>
        <begin position="77"/>
        <end position="90"/>
    </location>
</feature>